<feature type="compositionally biased region" description="Basic and acidic residues" evidence="1">
    <location>
        <begin position="149"/>
        <end position="165"/>
    </location>
</feature>
<organism evidence="2 3">
    <name type="scientific">Candidatus Curtissbacteria bacterium RIFCSPLOWO2_01_FULL_42_26</name>
    <dbReference type="NCBI Taxonomy" id="1797729"/>
    <lineage>
        <taxon>Bacteria</taxon>
        <taxon>Candidatus Curtissiibacteriota</taxon>
    </lineage>
</organism>
<reference evidence="2 3" key="1">
    <citation type="journal article" date="2016" name="Nat. Commun.">
        <title>Thousands of microbial genomes shed light on interconnected biogeochemical processes in an aquifer system.</title>
        <authorList>
            <person name="Anantharaman K."/>
            <person name="Brown C.T."/>
            <person name="Hug L.A."/>
            <person name="Sharon I."/>
            <person name="Castelle C.J."/>
            <person name="Probst A.J."/>
            <person name="Thomas B.C."/>
            <person name="Singh A."/>
            <person name="Wilkins M.J."/>
            <person name="Karaoz U."/>
            <person name="Brodie E.L."/>
            <person name="Williams K.H."/>
            <person name="Hubbard S.S."/>
            <person name="Banfield J.F."/>
        </authorList>
    </citation>
    <scope>NUCLEOTIDE SEQUENCE [LARGE SCALE GENOMIC DNA]</scope>
</reference>
<name>A0A1F5HXG1_9BACT</name>
<feature type="region of interest" description="Disordered" evidence="1">
    <location>
        <begin position="35"/>
        <end position="63"/>
    </location>
</feature>
<proteinExistence type="predicted"/>
<comment type="caution">
    <text evidence="2">The sequence shown here is derived from an EMBL/GenBank/DDBJ whole genome shotgun (WGS) entry which is preliminary data.</text>
</comment>
<dbReference type="Proteomes" id="UP000179227">
    <property type="component" value="Unassembled WGS sequence"/>
</dbReference>
<sequence length="165" mass="19170">MIFILLAIIILVVSFVIAFVSLVREQSKFEREIDFQEEEETEHTPQGKIQAHLQEKEPQPDVVPGIQSYVTSGELLNKPTREIPQDLKGSYRASDAEELFPWLSAQQQEPDLPQDLKAKRMIDEIKQEIAKKVEENQFKQSQDETEYASEERLRGEFSLAEHREE</sequence>
<accession>A0A1F5HXG1</accession>
<dbReference type="EMBL" id="MFBS01000030">
    <property type="protein sequence ID" value="OGE08872.1"/>
    <property type="molecule type" value="Genomic_DNA"/>
</dbReference>
<gene>
    <name evidence="2" type="ORF">A3A60_00775</name>
</gene>
<evidence type="ECO:0000256" key="1">
    <source>
        <dbReference type="SAM" id="MobiDB-lite"/>
    </source>
</evidence>
<protein>
    <submittedName>
        <fullName evidence="2">Uncharacterized protein</fullName>
    </submittedName>
</protein>
<dbReference type="AlphaFoldDB" id="A0A1F5HXG1"/>
<evidence type="ECO:0000313" key="3">
    <source>
        <dbReference type="Proteomes" id="UP000179227"/>
    </source>
</evidence>
<evidence type="ECO:0000313" key="2">
    <source>
        <dbReference type="EMBL" id="OGE08872.1"/>
    </source>
</evidence>
<feature type="region of interest" description="Disordered" evidence="1">
    <location>
        <begin position="136"/>
        <end position="165"/>
    </location>
</feature>